<organism evidence="2 3">
    <name type="scientific">Collinsella stercoris DSM 13279</name>
    <dbReference type="NCBI Taxonomy" id="445975"/>
    <lineage>
        <taxon>Bacteria</taxon>
        <taxon>Bacillati</taxon>
        <taxon>Actinomycetota</taxon>
        <taxon>Coriobacteriia</taxon>
        <taxon>Coriobacteriales</taxon>
        <taxon>Coriobacteriaceae</taxon>
        <taxon>Collinsella</taxon>
    </lineage>
</organism>
<gene>
    <name evidence="2" type="ORF">COLSTE_01643</name>
</gene>
<dbReference type="PANTHER" id="PTHR34297:SF2">
    <property type="entry name" value="ASP23_GLS24 FAMILY ENVELOPE STRESS RESPONSE PROTEIN"/>
    <property type="match status" value="1"/>
</dbReference>
<dbReference type="AlphaFoldDB" id="B6GC24"/>
<name>B6GC24_9ACTN</name>
<reference evidence="2 3" key="2">
    <citation type="submission" date="2008-10" db="EMBL/GenBank/DDBJ databases">
        <authorList>
            <person name="Fulton L."/>
            <person name="Clifton S."/>
            <person name="Fulton B."/>
            <person name="Xu J."/>
            <person name="Minx P."/>
            <person name="Pepin K.H."/>
            <person name="Johnson M."/>
            <person name="Thiruvilangam P."/>
            <person name="Bhonagiri V."/>
            <person name="Nash W.E."/>
            <person name="Mardis E.R."/>
            <person name="Wilson R.K."/>
        </authorList>
    </citation>
    <scope>NUCLEOTIDE SEQUENCE [LARGE SCALE GENOMIC DNA]</scope>
    <source>
        <strain evidence="2 3">DSM 13279</strain>
    </source>
</reference>
<dbReference type="Pfam" id="PF03780">
    <property type="entry name" value="Asp23"/>
    <property type="match status" value="1"/>
</dbReference>
<sequence>MLRPPLLECVRKENPMTEPIAGTLNVSNDVIADIAGYAAMSCYGVVGMAEQLQGAESVRLLPGQRLRKGVLVTAGEDGLTVDLHVVIEAGVNMRSVSENLASSVSFTLSEIAQIDPAQLKIAIHIDGMKSRL</sequence>
<evidence type="ECO:0000256" key="1">
    <source>
        <dbReference type="ARBA" id="ARBA00005721"/>
    </source>
</evidence>
<dbReference type="EMBL" id="ABXJ01000087">
    <property type="protein sequence ID" value="EEA90154.1"/>
    <property type="molecule type" value="Genomic_DNA"/>
</dbReference>
<comment type="caution">
    <text evidence="2">The sequence shown here is derived from an EMBL/GenBank/DDBJ whole genome shotgun (WGS) entry which is preliminary data.</text>
</comment>
<proteinExistence type="inferred from homology"/>
<evidence type="ECO:0008006" key="4">
    <source>
        <dbReference type="Google" id="ProtNLM"/>
    </source>
</evidence>
<accession>B6GC24</accession>
<dbReference type="STRING" id="445975.COLSTE_01643"/>
<dbReference type="eggNOG" id="COG1302">
    <property type="taxonomic scope" value="Bacteria"/>
</dbReference>
<reference evidence="2 3" key="1">
    <citation type="submission" date="2008-10" db="EMBL/GenBank/DDBJ databases">
        <title>Draft genome sequence of Collinsella stercoris (DSM 13279).</title>
        <authorList>
            <person name="Sudarsanam P."/>
            <person name="Ley R."/>
            <person name="Guruge J."/>
            <person name="Turnbaugh P.J."/>
            <person name="Mahowald M."/>
            <person name="Liep D."/>
            <person name="Gordon J."/>
        </authorList>
    </citation>
    <scope>NUCLEOTIDE SEQUENCE [LARGE SCALE GENOMIC DNA]</scope>
    <source>
        <strain evidence="2 3">DSM 13279</strain>
    </source>
</reference>
<dbReference type="HOGENOM" id="CLU_113198_2_2_11"/>
<protein>
    <recommendedName>
        <fullName evidence="4">Asp23/Gls24 family envelope stress response protein</fullName>
    </recommendedName>
</protein>
<keyword evidence="3" id="KW-1185">Reference proteome</keyword>
<evidence type="ECO:0000313" key="3">
    <source>
        <dbReference type="Proteomes" id="UP000003560"/>
    </source>
</evidence>
<dbReference type="PANTHER" id="PTHR34297">
    <property type="entry name" value="HYPOTHETICAL CYTOSOLIC PROTEIN-RELATED"/>
    <property type="match status" value="1"/>
</dbReference>
<dbReference type="Proteomes" id="UP000003560">
    <property type="component" value="Unassembled WGS sequence"/>
</dbReference>
<evidence type="ECO:0000313" key="2">
    <source>
        <dbReference type="EMBL" id="EEA90154.1"/>
    </source>
</evidence>
<comment type="similarity">
    <text evidence="1">Belongs to the asp23 family.</text>
</comment>
<dbReference type="InterPro" id="IPR005531">
    <property type="entry name" value="Asp23"/>
</dbReference>